<keyword evidence="1" id="KW-0812">Transmembrane</keyword>
<keyword evidence="1" id="KW-1133">Transmembrane helix</keyword>
<dbReference type="Proteomes" id="UP000192534">
    <property type="component" value="Unassembled WGS sequence"/>
</dbReference>
<comment type="caution">
    <text evidence="2">The sequence shown here is derived from an EMBL/GenBank/DDBJ whole genome shotgun (WGS) entry which is preliminary data.</text>
</comment>
<feature type="transmembrane region" description="Helical" evidence="1">
    <location>
        <begin position="85"/>
        <end position="105"/>
    </location>
</feature>
<organism evidence="2 3">
    <name type="scientific">Mycolicibacterium rhodesiae</name>
    <name type="common">Mycobacterium rhodesiae</name>
    <dbReference type="NCBI Taxonomy" id="36814"/>
    <lineage>
        <taxon>Bacteria</taxon>
        <taxon>Bacillati</taxon>
        <taxon>Actinomycetota</taxon>
        <taxon>Actinomycetes</taxon>
        <taxon>Mycobacteriales</taxon>
        <taxon>Mycobacteriaceae</taxon>
        <taxon>Mycolicibacterium</taxon>
    </lineage>
</organism>
<sequence length="164" mass="18481">MSLSTHTSGLGLWGLLMFVALGLEVVFASLAFVYTRRLLRLRTLPLGDDLNGYQKALRKLRKNEPMSRDEWNLAERIIDIRRSPIAYAVPAAFMTLGIFYIFGSLEYLHGHTPSERTFLGVIPMFTSTNLIIQMRKSARLKKRLDRATVVEPDEPSPAALAPFG</sequence>
<dbReference type="RefSeq" id="WP_083122473.1">
    <property type="nucleotide sequence ID" value="NZ_JACKUO010000029.1"/>
</dbReference>
<dbReference type="EMBL" id="MVIH01000020">
    <property type="protein sequence ID" value="ORB48277.1"/>
    <property type="molecule type" value="Genomic_DNA"/>
</dbReference>
<keyword evidence="1" id="KW-0472">Membrane</keyword>
<proteinExistence type="predicted"/>
<evidence type="ECO:0000256" key="1">
    <source>
        <dbReference type="SAM" id="Phobius"/>
    </source>
</evidence>
<gene>
    <name evidence="2" type="ORF">BST42_25645</name>
</gene>
<evidence type="ECO:0000313" key="2">
    <source>
        <dbReference type="EMBL" id="ORB48277.1"/>
    </source>
</evidence>
<feature type="transmembrane region" description="Helical" evidence="1">
    <location>
        <begin position="117"/>
        <end position="134"/>
    </location>
</feature>
<accession>A0A1X0ILN9</accession>
<dbReference type="OrthoDB" id="4617788at2"/>
<feature type="transmembrane region" description="Helical" evidence="1">
    <location>
        <begin position="12"/>
        <end position="34"/>
    </location>
</feature>
<evidence type="ECO:0000313" key="3">
    <source>
        <dbReference type="Proteomes" id="UP000192534"/>
    </source>
</evidence>
<protein>
    <submittedName>
        <fullName evidence="2">Uncharacterized protein</fullName>
    </submittedName>
</protein>
<name>A0A1X0ILN9_MYCRH</name>
<dbReference type="AlphaFoldDB" id="A0A1X0ILN9"/>
<reference evidence="2 3" key="1">
    <citation type="submission" date="2016-12" db="EMBL/GenBank/DDBJ databases">
        <title>The new phylogeny of genus Mycobacterium.</title>
        <authorList>
            <person name="Tortoli E."/>
            <person name="Trovato A."/>
            <person name="Cirillo D.M."/>
        </authorList>
    </citation>
    <scope>NUCLEOTIDE SEQUENCE [LARGE SCALE GENOMIC DNA]</scope>
    <source>
        <strain evidence="2 3">DSM 44223</strain>
    </source>
</reference>
<keyword evidence="3" id="KW-1185">Reference proteome</keyword>